<evidence type="ECO:0000313" key="1">
    <source>
        <dbReference type="EMBL" id="AJF70440.1"/>
    </source>
</evidence>
<dbReference type="AlphaFoldDB" id="A0A0B5I8T9"/>
<gene>
    <name evidence="1" type="ORF">SVTN_40440</name>
</gene>
<evidence type="ECO:0000313" key="2">
    <source>
        <dbReference type="Proteomes" id="UP000031774"/>
    </source>
</evidence>
<proteinExistence type="predicted"/>
<dbReference type="Proteomes" id="UP000031774">
    <property type="component" value="Plasmid pSVL1"/>
</dbReference>
<dbReference type="KEGG" id="svt:SVTN_40440"/>
<keyword evidence="1" id="KW-0614">Plasmid</keyword>
<reference evidence="1 2" key="1">
    <citation type="submission" date="2014-12" db="EMBL/GenBank/DDBJ databases">
        <title>Complete genome sequence of Streptomyces vietnamensis strain GIMV4.0001, a genetic manipulable producer of the benzoisochromanequinone antibiotic granaticin.</title>
        <authorList>
            <person name="Deng M.R."/>
            <person name="Guo J."/>
            <person name="Ma L.Y."/>
            <person name="Feng G.D."/>
            <person name="Mo C.Y."/>
            <person name="Zhu H.H."/>
        </authorList>
    </citation>
    <scope>NUCLEOTIDE SEQUENCE [LARGE SCALE GENOMIC DNA]</scope>
    <source>
        <strain evidence="2">GIMV4.0001</strain>
        <plasmid evidence="1 2">pSVL1</plasmid>
    </source>
</reference>
<organism evidence="1 2">
    <name type="scientific">Streptomyces vietnamensis</name>
    <dbReference type="NCBI Taxonomy" id="362257"/>
    <lineage>
        <taxon>Bacteria</taxon>
        <taxon>Bacillati</taxon>
        <taxon>Actinomycetota</taxon>
        <taxon>Actinomycetes</taxon>
        <taxon>Kitasatosporales</taxon>
        <taxon>Streptomycetaceae</taxon>
        <taxon>Streptomyces</taxon>
    </lineage>
</organism>
<dbReference type="HOGENOM" id="CLU_2848171_0_0_11"/>
<protein>
    <submittedName>
        <fullName evidence="1">Uncharacterized protein</fullName>
    </submittedName>
</protein>
<name>A0A0B5I8T9_9ACTN</name>
<accession>A0A0B5I8T9</accession>
<sequence length="65" mass="7431">MHVQAYGSGRVSSRVAVIVAVVPSWLPWKMPTQKSVSSSCGFIRFPSVLSGWYRTRWDACQRWSR</sequence>
<dbReference type="EMBL" id="CP010408">
    <property type="protein sequence ID" value="AJF70440.1"/>
    <property type="molecule type" value="Genomic_DNA"/>
</dbReference>
<keyword evidence="2" id="KW-1185">Reference proteome</keyword>
<geneLocation type="plasmid" evidence="1 2">
    <name>pSVL1</name>
</geneLocation>